<evidence type="ECO:0000313" key="2">
    <source>
        <dbReference type="Proteomes" id="UP000094336"/>
    </source>
</evidence>
<dbReference type="GeneID" id="30150470"/>
<dbReference type="Proteomes" id="UP000094336">
    <property type="component" value="Unassembled WGS sequence"/>
</dbReference>
<dbReference type="RefSeq" id="XP_018987925.1">
    <property type="nucleotide sequence ID" value="XM_019132617.1"/>
</dbReference>
<protein>
    <submittedName>
        <fullName evidence="1">Uncharacterized protein</fullName>
    </submittedName>
</protein>
<proteinExistence type="predicted"/>
<accession>A0A1E3QZT5</accession>
<reference evidence="2" key="1">
    <citation type="submission" date="2016-05" db="EMBL/GenBank/DDBJ databases">
        <title>Comparative genomics of biotechnologically important yeasts.</title>
        <authorList>
            <consortium name="DOE Joint Genome Institute"/>
            <person name="Riley R."/>
            <person name="Haridas S."/>
            <person name="Wolfe K.H."/>
            <person name="Lopes M.R."/>
            <person name="Hittinger C.T."/>
            <person name="Goker M."/>
            <person name="Salamov A."/>
            <person name="Wisecaver J."/>
            <person name="Long T.M."/>
            <person name="Aerts A.L."/>
            <person name="Barry K."/>
            <person name="Choi C."/>
            <person name="Clum A."/>
            <person name="Coughlan A.Y."/>
            <person name="Deshpande S."/>
            <person name="Douglass A.P."/>
            <person name="Hanson S.J."/>
            <person name="Klenk H.-P."/>
            <person name="Labutti K."/>
            <person name="Lapidus A."/>
            <person name="Lindquist E."/>
            <person name="Lipzen A."/>
            <person name="Meier-Kolthoff J.P."/>
            <person name="Ohm R.A."/>
            <person name="Otillar R.P."/>
            <person name="Pangilinan J."/>
            <person name="Peng Y."/>
            <person name="Rokas A."/>
            <person name="Rosa C.A."/>
            <person name="Scheuner C."/>
            <person name="Sibirny A.A."/>
            <person name="Slot J.C."/>
            <person name="Stielow J.B."/>
            <person name="Sun H."/>
            <person name="Kurtzman C.P."/>
            <person name="Blackwell M."/>
            <person name="Grigoriev I.V."/>
            <person name="Jeffries T.W."/>
        </authorList>
    </citation>
    <scope>NUCLEOTIDE SEQUENCE [LARGE SCALE GENOMIC DNA]</scope>
    <source>
        <strain evidence="2">NRRL Y-12698</strain>
    </source>
</reference>
<gene>
    <name evidence="1" type="ORF">BABINDRAFT_73909</name>
</gene>
<dbReference type="AlphaFoldDB" id="A0A1E3QZT5"/>
<evidence type="ECO:0000313" key="1">
    <source>
        <dbReference type="EMBL" id="ODQ82597.1"/>
    </source>
</evidence>
<name>A0A1E3QZT5_9ASCO</name>
<dbReference type="EMBL" id="KV454426">
    <property type="protein sequence ID" value="ODQ82597.1"/>
    <property type="molecule type" value="Genomic_DNA"/>
</dbReference>
<organism evidence="1 2">
    <name type="scientific">Babjeviella inositovora NRRL Y-12698</name>
    <dbReference type="NCBI Taxonomy" id="984486"/>
    <lineage>
        <taxon>Eukaryota</taxon>
        <taxon>Fungi</taxon>
        <taxon>Dikarya</taxon>
        <taxon>Ascomycota</taxon>
        <taxon>Saccharomycotina</taxon>
        <taxon>Pichiomycetes</taxon>
        <taxon>Serinales incertae sedis</taxon>
        <taxon>Babjeviella</taxon>
    </lineage>
</organism>
<sequence>MQLSNKPGLACLHTGIVSALEVLRNRPSIVEVLPKEVLRRIAYFSLGLYGFTNSHGYLYASKETYNWCLPIMYSWKRVCFSQLDSWSIELLHRFNSNPHFSNSILSLRVDSRLGWRNYLPLEQPSLVPSLRILISNQYLISSLILCFDNAAVIPLLFELPPSLEKLSIIIQTPVSHSTGSKKHFQRMVSSSVQTVDRRPPSNLKFLLLLSKSPMYKERIFPVLLPTRSTALYCLSPPAFYESYFSHSRGTQIVKHFSSTKFALGKILYLLLSYLRNTLLAITLDNIDAALVFDGASPDTHCLHFPLLRALILDNTSRAKLADWLELFHRQNNDGPRFGEKSLAVVMKDYMGNTLYGRSVKRMARESDNMNIASWKSTKPLELQLQRTKVSYRVE</sequence>
<keyword evidence="2" id="KW-1185">Reference proteome</keyword>